<evidence type="ECO:0000256" key="1">
    <source>
        <dbReference type="PROSITE-ProRule" id="PRU00182"/>
    </source>
</evidence>
<dbReference type="InterPro" id="IPR012677">
    <property type="entry name" value="Nucleotide-bd_a/b_plait_sf"/>
</dbReference>
<feature type="domain" description="RNA-binding S4" evidence="2">
    <location>
        <begin position="183"/>
        <end position="244"/>
    </location>
</feature>
<sequence length="260" mass="29932">MGIYQHFRKDEAPFIDQVLSWKDQVEKQYITKYSDFLDPREQYIFQNIIGQDEQFKLVFFGGIPNAERKQAILAPFYEEIDSNSFPISVLTTKYPAKFVTIEHRDVLGAFLSLGLLRKKLGDLSIDPDQGIIQLIVSADISDFIIAQFNSIKNANVQFQPIPLSKAIDSKDEWSNHETTVSSLRLDVMIKHIYRFSRTQALELIKKGYVKVNFKTVEDPAFIVESGDMISCRGKGRSRFNDIITLTKKQNYRISYALLKS</sequence>
<dbReference type="InterPro" id="IPR002942">
    <property type="entry name" value="S4_RNA-bd"/>
</dbReference>
<dbReference type="Proteomes" id="UP000006294">
    <property type="component" value="Chromosome"/>
</dbReference>
<keyword evidence="1" id="KW-0694">RNA-binding</keyword>
<dbReference type="Gene3D" id="3.10.290.10">
    <property type="entry name" value="RNA-binding S4 domain"/>
    <property type="match status" value="1"/>
</dbReference>
<dbReference type="PATRIC" id="fig|698758.3.peg.1567"/>
<dbReference type="eggNOG" id="COG2302">
    <property type="taxonomic scope" value="Bacteria"/>
</dbReference>
<reference evidence="3 4" key="1">
    <citation type="submission" date="2011-01" db="EMBL/GenBank/DDBJ databases">
        <title>Whole genome sequence of Amphibacillus xylinus NBRC 15112.</title>
        <authorList>
            <person name="Nakazawa H."/>
            <person name="Katano Y."/>
            <person name="Nakamura S."/>
            <person name="Sasagawa M."/>
            <person name="Fukada J."/>
            <person name="Arai T."/>
            <person name="Sasakura N."/>
            <person name="Mochizuki D."/>
            <person name="Hosoyama A."/>
            <person name="Harada K."/>
            <person name="Horikawa H."/>
            <person name="Kato Y."/>
            <person name="Harada T."/>
            <person name="Sasaki K."/>
            <person name="Sekiguchi M."/>
            <person name="Hodoyama M."/>
            <person name="Nishiko R."/>
            <person name="Narita H."/>
            <person name="Hanamaki A."/>
            <person name="Hata C."/>
            <person name="Konno Y."/>
            <person name="Niimura Y."/>
            <person name="Yamazaki S."/>
            <person name="Fujita N."/>
        </authorList>
    </citation>
    <scope>NUCLEOTIDE SEQUENCE [LARGE SCALE GENOMIC DNA]</scope>
    <source>
        <strain evidence="4">ATCC 51415 / DSM 6626 / JCM 7361 / LMG 17667 / NBRC 15112 / Ep01</strain>
    </source>
</reference>
<dbReference type="GO" id="GO:0003723">
    <property type="term" value="F:RNA binding"/>
    <property type="evidence" value="ECO:0007669"/>
    <property type="project" value="UniProtKB-KW"/>
</dbReference>
<dbReference type="Pfam" id="PF01479">
    <property type="entry name" value="S4"/>
    <property type="match status" value="1"/>
</dbReference>
<proteinExistence type="predicted"/>
<dbReference type="CDD" id="cd00165">
    <property type="entry name" value="S4"/>
    <property type="match status" value="1"/>
</dbReference>
<gene>
    <name evidence="3" type="ordered locus">AXY_15700</name>
</gene>
<keyword evidence="4" id="KW-1185">Reference proteome</keyword>
<protein>
    <recommendedName>
        <fullName evidence="2">RNA-binding S4 domain-containing protein</fullName>
    </recommendedName>
</protein>
<dbReference type="SUPFAM" id="SSF55174">
    <property type="entry name" value="Alpha-L RNA-binding motif"/>
    <property type="match status" value="1"/>
</dbReference>
<dbReference type="OrthoDB" id="9812787at2"/>
<dbReference type="RefSeq" id="WP_015010300.1">
    <property type="nucleotide sequence ID" value="NC_018704.1"/>
</dbReference>
<dbReference type="AlphaFoldDB" id="K0J3J0"/>
<organism evidence="3 4">
    <name type="scientific">Amphibacillus xylanus (strain ATCC 51415 / DSM 6626 / JCM 7361 / LMG 17667 / NBRC 15112 / Ep01)</name>
    <dbReference type="NCBI Taxonomy" id="698758"/>
    <lineage>
        <taxon>Bacteria</taxon>
        <taxon>Bacillati</taxon>
        <taxon>Bacillota</taxon>
        <taxon>Bacilli</taxon>
        <taxon>Bacillales</taxon>
        <taxon>Bacillaceae</taxon>
        <taxon>Amphibacillus</taxon>
    </lineage>
</organism>
<dbReference type="STRING" id="698758.AXY_15700"/>
<dbReference type="InterPro" id="IPR036986">
    <property type="entry name" value="S4_RNA-bd_sf"/>
</dbReference>
<evidence type="ECO:0000259" key="2">
    <source>
        <dbReference type="SMART" id="SM00363"/>
    </source>
</evidence>
<dbReference type="EMBL" id="AP012050">
    <property type="protein sequence ID" value="BAM47702.1"/>
    <property type="molecule type" value="Genomic_DNA"/>
</dbReference>
<dbReference type="Pfam" id="PF17774">
    <property type="entry name" value="YlmH_RBD"/>
    <property type="match status" value="1"/>
</dbReference>
<dbReference type="PROSITE" id="PS50889">
    <property type="entry name" value="S4"/>
    <property type="match status" value="1"/>
</dbReference>
<dbReference type="KEGG" id="axl:AXY_15700"/>
<dbReference type="Gene3D" id="3.30.70.330">
    <property type="match status" value="1"/>
</dbReference>
<name>K0J3J0_AMPXN</name>
<dbReference type="InterPro" id="IPR040591">
    <property type="entry name" value="RqcP2_RBD"/>
</dbReference>
<evidence type="ECO:0000313" key="4">
    <source>
        <dbReference type="Proteomes" id="UP000006294"/>
    </source>
</evidence>
<accession>K0J3J0</accession>
<dbReference type="HOGENOM" id="CLU_075687_2_0_9"/>
<dbReference type="Gene3D" id="3.30.1370.160">
    <property type="match status" value="1"/>
</dbReference>
<evidence type="ECO:0000313" key="3">
    <source>
        <dbReference type="EMBL" id="BAM47702.1"/>
    </source>
</evidence>
<dbReference type="SMART" id="SM00363">
    <property type="entry name" value="S4"/>
    <property type="match status" value="1"/>
</dbReference>